<dbReference type="GO" id="GO:0046559">
    <property type="term" value="F:alpha-glucuronidase activity"/>
    <property type="evidence" value="ECO:0007669"/>
    <property type="project" value="UniProtKB-EC"/>
</dbReference>
<keyword evidence="6 9" id="KW-0326">Glycosidase</keyword>
<comment type="function">
    <text evidence="11">Alpha-glucuronidase involved in the hydrolysis of xylan, a major structural heterogeneous polysaccharide found in plant biomass representing the second most abundant polysaccharide in the biosphere, after cellulose. Releases 4-O-methylglucuronic acid from xylan.</text>
</comment>
<dbReference type="Pfam" id="PF03648">
    <property type="entry name" value="Glyco_hydro_67N"/>
    <property type="match status" value="1"/>
</dbReference>
<comment type="subcellular location">
    <subcellularLocation>
        <location evidence="9 11">Secreted</location>
    </subcellularLocation>
</comment>
<dbReference type="PANTHER" id="PTHR39207:SF1">
    <property type="entry name" value="ALPHA-GLUCURONIDASE A"/>
    <property type="match status" value="1"/>
</dbReference>
<dbReference type="InterPro" id="IPR011100">
    <property type="entry name" value="Glyco_hydro_67_cat"/>
</dbReference>
<keyword evidence="9" id="KW-0964">Secreted</keyword>
<evidence type="ECO:0000313" key="16">
    <source>
        <dbReference type="Proteomes" id="UP001218188"/>
    </source>
</evidence>
<feature type="signal peptide" evidence="9 11">
    <location>
        <begin position="1"/>
        <end position="16"/>
    </location>
</feature>
<evidence type="ECO:0000256" key="2">
    <source>
        <dbReference type="ARBA" id="ARBA00012271"/>
    </source>
</evidence>
<proteinExistence type="inferred from homology"/>
<feature type="active site" description="Proton acceptor" evidence="10">
    <location>
        <position position="374"/>
    </location>
</feature>
<keyword evidence="9 11" id="KW-0732">Signal</keyword>
<dbReference type="Gene3D" id="3.20.20.80">
    <property type="entry name" value="Glycosidases"/>
    <property type="match status" value="1"/>
</dbReference>
<feature type="chain" id="PRO_5041781451" description="Alpha-glucuronidase" evidence="9 11">
    <location>
        <begin position="17"/>
        <end position="836"/>
    </location>
</feature>
<dbReference type="InterPro" id="IPR029018">
    <property type="entry name" value="Hex-like_dom2"/>
</dbReference>
<dbReference type="PANTHER" id="PTHR39207">
    <property type="entry name" value="ALPHA-GLUCURONIDASE A"/>
    <property type="match status" value="1"/>
</dbReference>
<evidence type="ECO:0000256" key="5">
    <source>
        <dbReference type="ARBA" id="ARBA00023277"/>
    </source>
</evidence>
<keyword evidence="5 11" id="KW-0119">Carbohydrate metabolism</keyword>
<dbReference type="InterPro" id="IPR011395">
    <property type="entry name" value="Glyco_hydro_67_aGlcAse"/>
</dbReference>
<feature type="active site" description="Proton acceptor" evidence="10">
    <location>
        <position position="402"/>
    </location>
</feature>
<dbReference type="EC" id="3.2.1.139" evidence="2 9"/>
<sequence length="836" mass="92287">MLKLLHYFLFMSLVAAENGLQAWLRYAPLPQGHNTLLPLSIIALNSSTNSPVNTAGQELQKGIHGIFGNQLSISSTGKQASSAVVGTLSQFQKAFGSSPVEGQLEEDGFWLNVKGSTVQILGQNERGALYGAFEYLSMLAQGNFSNVEYATNPAAPVRWINSWDNMDGSVTRGFGGNSIFFADGHVVSDLTRASEYARLLSSIRVNAVVVNDVNANAATINPENLKGVGRIADVFRPYGIQLGLSLDFASPMELGNLSTYDPLDPGVIAFWDDITKQIYDTIPDFAGYLVKADSEGTPGPLVYNRTLADGANLFAKAIKPFGGLIMYRAFVYNQLPDEGDWKADRANAAVNFFQPLDGQFDDNVIVQIKYGPIDFQVREPASPLFANLLETNTAIELQVAQEYLGQQCHLVYLPPLWRTILDFDLRVQNQSSFVRNVITGERFKRPLGGSAAVVNVGLNDTWLGSHLAMSNLYAYGRLAWDWTSDSEEILQDWTRLTFGLDKTVIDTITQMSMASWPAYENYSGNLGEQTLNDILYTHFGPNPQTLDNTVWGQWTRADHTSIGMDRTVSNGTGFSGQYPPEVTAMYENIDTTPDDLLLWFHHVNYTQKLKSGKTVIQHFYDAHYEGAETAQKFVTMWQSLEGKIDDERFEDVLFRQVFQAGHSIVFRDAVVNFYSNISGIPDDAGRVGHHPFRIEAESMELSGYQPYVVSPFEAASNSIAIVTSTNSTTGTATKVLNFTSGVYDLAVNYFDMYGGNSSYEIWLNNRKVGEWVGNTVDIGKLGHTPSIYLDGHSATRITFHQVPIKKGDMLKIVGQANGIEPAPLDYVVLLPAGVID</sequence>
<keyword evidence="7 11" id="KW-0624">Polysaccharide degradation</keyword>
<protein>
    <recommendedName>
        <fullName evidence="2 9">Alpha-glucuronidase</fullName>
        <ecNumber evidence="2 9">3.2.1.139</ecNumber>
    </recommendedName>
</protein>
<dbReference type="Gene3D" id="3.30.379.10">
    <property type="entry name" value="Chitobiase/beta-hexosaminidase domain 2-like"/>
    <property type="match status" value="1"/>
</dbReference>
<evidence type="ECO:0000259" key="14">
    <source>
        <dbReference type="Pfam" id="PF07488"/>
    </source>
</evidence>
<evidence type="ECO:0000313" key="15">
    <source>
        <dbReference type="EMBL" id="KAJ7020661.1"/>
    </source>
</evidence>
<dbReference type="Pfam" id="PF07488">
    <property type="entry name" value="Glyco_hydro_67M"/>
    <property type="match status" value="1"/>
</dbReference>
<dbReference type="InterPro" id="IPR005154">
    <property type="entry name" value="Glyco_hydro_67_aGlcAse_N"/>
</dbReference>
<dbReference type="EMBL" id="JARJCM010000256">
    <property type="protein sequence ID" value="KAJ7020661.1"/>
    <property type="molecule type" value="Genomic_DNA"/>
</dbReference>
<keyword evidence="16" id="KW-1185">Reference proteome</keyword>
<comment type="catalytic activity">
    <reaction evidence="8 9 11">
        <text>an alpha-D-glucuronoside + H2O = D-glucuronate + an alcohol</text>
        <dbReference type="Rhea" id="RHEA:20005"/>
        <dbReference type="ChEBI" id="CHEBI:15377"/>
        <dbReference type="ChEBI" id="CHEBI:30879"/>
        <dbReference type="ChEBI" id="CHEBI:58720"/>
        <dbReference type="ChEBI" id="CHEBI:58899"/>
        <dbReference type="EC" id="3.2.1.139"/>
    </reaction>
</comment>
<evidence type="ECO:0000256" key="7">
    <source>
        <dbReference type="ARBA" id="ARBA00023326"/>
    </source>
</evidence>
<evidence type="ECO:0000256" key="1">
    <source>
        <dbReference type="ARBA" id="ARBA00008833"/>
    </source>
</evidence>
<feature type="domain" description="Glycosyl hydrolase family 67 catalytic" evidence="14">
    <location>
        <begin position="142"/>
        <end position="462"/>
    </location>
</feature>
<dbReference type="SUPFAM" id="SSF51445">
    <property type="entry name" value="(Trans)glycosidases"/>
    <property type="match status" value="1"/>
</dbReference>
<name>A0AAD6WR71_9AGAR</name>
<reference evidence="15" key="1">
    <citation type="submission" date="2023-03" db="EMBL/GenBank/DDBJ databases">
        <title>Massive genome expansion in bonnet fungi (Mycena s.s.) driven by repeated elements and novel gene families across ecological guilds.</title>
        <authorList>
            <consortium name="Lawrence Berkeley National Laboratory"/>
            <person name="Harder C.B."/>
            <person name="Miyauchi S."/>
            <person name="Viragh M."/>
            <person name="Kuo A."/>
            <person name="Thoen E."/>
            <person name="Andreopoulos B."/>
            <person name="Lu D."/>
            <person name="Skrede I."/>
            <person name="Drula E."/>
            <person name="Henrissat B."/>
            <person name="Morin E."/>
            <person name="Kohler A."/>
            <person name="Barry K."/>
            <person name="LaButti K."/>
            <person name="Morin E."/>
            <person name="Salamov A."/>
            <person name="Lipzen A."/>
            <person name="Mereny Z."/>
            <person name="Hegedus B."/>
            <person name="Baldrian P."/>
            <person name="Stursova M."/>
            <person name="Weitz H."/>
            <person name="Taylor A."/>
            <person name="Grigoriev I.V."/>
            <person name="Nagy L.G."/>
            <person name="Martin F."/>
            <person name="Kauserud H."/>
        </authorList>
    </citation>
    <scope>NUCLEOTIDE SEQUENCE</scope>
    <source>
        <strain evidence="15">CBHHK200</strain>
    </source>
</reference>
<dbReference type="InterPro" id="IPR037054">
    <property type="entry name" value="A-glucoronidase_C_sf"/>
</dbReference>
<dbReference type="InterPro" id="IPR017853">
    <property type="entry name" value="GH"/>
</dbReference>
<dbReference type="InterPro" id="IPR011099">
    <property type="entry name" value="Glyco_hydro_67_C"/>
</dbReference>
<dbReference type="Gene3D" id="3.90.1330.10">
    <property type="entry name" value="Alpha-glucuronidase, C-terminal domain"/>
    <property type="match status" value="1"/>
</dbReference>
<evidence type="ECO:0000256" key="6">
    <source>
        <dbReference type="ARBA" id="ARBA00023295"/>
    </source>
</evidence>
<evidence type="ECO:0000256" key="11">
    <source>
        <dbReference type="RuleBase" id="RU361198"/>
    </source>
</evidence>
<evidence type="ECO:0000256" key="3">
    <source>
        <dbReference type="ARBA" id="ARBA00022651"/>
    </source>
</evidence>
<dbReference type="Pfam" id="PF07477">
    <property type="entry name" value="Glyco_hydro_67C"/>
    <property type="match status" value="1"/>
</dbReference>
<feature type="domain" description="Alpha glucuronidase N-terminal" evidence="12">
    <location>
        <begin position="22"/>
        <end position="135"/>
    </location>
</feature>
<dbReference type="PIRSF" id="PIRSF029900">
    <property type="entry name" value="Alpha-glucuronds"/>
    <property type="match status" value="1"/>
</dbReference>
<organism evidence="15 16">
    <name type="scientific">Mycena alexandri</name>
    <dbReference type="NCBI Taxonomy" id="1745969"/>
    <lineage>
        <taxon>Eukaryota</taxon>
        <taxon>Fungi</taxon>
        <taxon>Dikarya</taxon>
        <taxon>Basidiomycota</taxon>
        <taxon>Agaricomycotina</taxon>
        <taxon>Agaricomycetes</taxon>
        <taxon>Agaricomycetidae</taxon>
        <taxon>Agaricales</taxon>
        <taxon>Marasmiineae</taxon>
        <taxon>Mycenaceae</taxon>
        <taxon>Mycena</taxon>
    </lineage>
</organism>
<comment type="caution">
    <text evidence="15">The sequence shown here is derived from an EMBL/GenBank/DDBJ whole genome shotgun (WGS) entry which is preliminary data.</text>
</comment>
<comment type="similarity">
    <text evidence="1 9 11">Belongs to the glycosyl hydrolase 67 family.</text>
</comment>
<feature type="active site" description="Proton donor" evidence="10">
    <location>
        <position position="295"/>
    </location>
</feature>
<accession>A0AAD6WR71</accession>
<evidence type="ECO:0000259" key="12">
    <source>
        <dbReference type="Pfam" id="PF03648"/>
    </source>
</evidence>
<evidence type="ECO:0000256" key="4">
    <source>
        <dbReference type="ARBA" id="ARBA00022801"/>
    </source>
</evidence>
<dbReference type="GO" id="GO:0045493">
    <property type="term" value="P:xylan catabolic process"/>
    <property type="evidence" value="ECO:0007669"/>
    <property type="project" value="UniProtKB-KW"/>
</dbReference>
<dbReference type="CDD" id="cd02795">
    <property type="entry name" value="CBM6-CBM35-CBM36_like"/>
    <property type="match status" value="1"/>
</dbReference>
<dbReference type="GO" id="GO:0005576">
    <property type="term" value="C:extracellular region"/>
    <property type="evidence" value="ECO:0007669"/>
    <property type="project" value="UniProtKB-SubCell"/>
</dbReference>
<dbReference type="SUPFAM" id="SSF55545">
    <property type="entry name" value="beta-N-acetylhexosaminidase-like domain"/>
    <property type="match status" value="1"/>
</dbReference>
<evidence type="ECO:0000259" key="13">
    <source>
        <dbReference type="Pfam" id="PF07477"/>
    </source>
</evidence>
<gene>
    <name evidence="11" type="primary">aguA</name>
    <name evidence="15" type="ORF">C8F04DRAFT_1274782</name>
</gene>
<evidence type="ECO:0000256" key="8">
    <source>
        <dbReference type="ARBA" id="ARBA00048838"/>
    </source>
</evidence>
<dbReference type="AlphaFoldDB" id="A0AAD6WR71"/>
<keyword evidence="4 9" id="KW-0378">Hydrolase</keyword>
<evidence type="ECO:0000256" key="9">
    <source>
        <dbReference type="PIRNR" id="PIRNR029900"/>
    </source>
</evidence>
<dbReference type="Proteomes" id="UP001218188">
    <property type="component" value="Unassembled WGS sequence"/>
</dbReference>
<keyword evidence="3 9" id="KW-0858">Xylan degradation</keyword>
<feature type="domain" description="Glycosyl hydrolase family 67 C-terminal" evidence="13">
    <location>
        <begin position="464"/>
        <end position="686"/>
    </location>
</feature>
<evidence type="ECO:0000256" key="10">
    <source>
        <dbReference type="PIRSR" id="PIRSR029900-1"/>
    </source>
</evidence>